<gene>
    <name evidence="1" type="ORF">K457DRAFT_128900</name>
</gene>
<dbReference type="AlphaFoldDB" id="A0A197JKW1"/>
<evidence type="ECO:0008006" key="3">
    <source>
        <dbReference type="Google" id="ProtNLM"/>
    </source>
</evidence>
<evidence type="ECO:0000313" key="2">
    <source>
        <dbReference type="Proteomes" id="UP000078512"/>
    </source>
</evidence>
<keyword evidence="2" id="KW-1185">Reference proteome</keyword>
<dbReference type="EMBL" id="KV442074">
    <property type="protein sequence ID" value="OAQ25785.1"/>
    <property type="molecule type" value="Genomic_DNA"/>
</dbReference>
<name>A0A197JKW1_9FUNG</name>
<proteinExistence type="predicted"/>
<reference evidence="1 2" key="1">
    <citation type="submission" date="2016-05" db="EMBL/GenBank/DDBJ databases">
        <title>Genome sequencing reveals origins of a unique bacterial endosymbiosis in the earliest lineages of terrestrial Fungi.</title>
        <authorList>
            <consortium name="DOE Joint Genome Institute"/>
            <person name="Uehling J."/>
            <person name="Gryganskyi A."/>
            <person name="Hameed K."/>
            <person name="Tschaplinski T."/>
            <person name="Misztal P."/>
            <person name="Wu S."/>
            <person name="Desiro A."/>
            <person name="Vande Pol N."/>
            <person name="Du Z.-Y."/>
            <person name="Zienkiewicz A."/>
            <person name="Zienkiewicz K."/>
            <person name="Morin E."/>
            <person name="Tisserant E."/>
            <person name="Splivallo R."/>
            <person name="Hainaut M."/>
            <person name="Henrissat B."/>
            <person name="Ohm R."/>
            <person name="Kuo A."/>
            <person name="Yan J."/>
            <person name="Lipzen A."/>
            <person name="Nolan M."/>
            <person name="Labutti K."/>
            <person name="Barry K."/>
            <person name="Goldstein A."/>
            <person name="Labbe J."/>
            <person name="Schadt C."/>
            <person name="Tuskan G."/>
            <person name="Grigoriev I."/>
            <person name="Martin F."/>
            <person name="Vilgalys R."/>
            <person name="Bonito G."/>
        </authorList>
    </citation>
    <scope>NUCLEOTIDE SEQUENCE [LARGE SCALE GENOMIC DNA]</scope>
    <source>
        <strain evidence="1 2">AG-77</strain>
    </source>
</reference>
<organism evidence="1 2">
    <name type="scientific">Linnemannia elongata AG-77</name>
    <dbReference type="NCBI Taxonomy" id="1314771"/>
    <lineage>
        <taxon>Eukaryota</taxon>
        <taxon>Fungi</taxon>
        <taxon>Fungi incertae sedis</taxon>
        <taxon>Mucoromycota</taxon>
        <taxon>Mortierellomycotina</taxon>
        <taxon>Mortierellomycetes</taxon>
        <taxon>Mortierellales</taxon>
        <taxon>Mortierellaceae</taxon>
        <taxon>Linnemannia</taxon>
    </lineage>
</organism>
<accession>A0A197JKW1</accession>
<dbReference type="Proteomes" id="UP000078512">
    <property type="component" value="Unassembled WGS sequence"/>
</dbReference>
<evidence type="ECO:0000313" key="1">
    <source>
        <dbReference type="EMBL" id="OAQ25785.1"/>
    </source>
</evidence>
<sequence length="136" mass="15570">MKTNKFYPFNTTYRDLLKGLSDVANKVFQSPSDEYKPFGGAPVVFGDFVQMGPIVKEEQAAVGNRVRLRQVHRQAQDQSFVRLLDAPRDGKDQPRDIERVNDMLESRLAGDYETVVRKILKKKALFFAGTRFSVKK</sequence>
<protein>
    <recommendedName>
        <fullName evidence="3">ATP-dependent DNA helicase</fullName>
    </recommendedName>
</protein>